<dbReference type="InterPro" id="IPR001762">
    <property type="entry name" value="Disintegrin_dom"/>
</dbReference>
<reference evidence="15" key="1">
    <citation type="submission" date="2025-08" db="UniProtKB">
        <authorList>
            <consortium name="Ensembl"/>
        </authorList>
    </citation>
    <scope>IDENTIFICATION</scope>
</reference>
<organism evidence="15 16">
    <name type="scientific">Gadus morhua</name>
    <name type="common">Atlantic cod</name>
    <dbReference type="NCBI Taxonomy" id="8049"/>
    <lineage>
        <taxon>Eukaryota</taxon>
        <taxon>Metazoa</taxon>
        <taxon>Chordata</taxon>
        <taxon>Craniata</taxon>
        <taxon>Vertebrata</taxon>
        <taxon>Euteleostomi</taxon>
        <taxon>Actinopterygii</taxon>
        <taxon>Neopterygii</taxon>
        <taxon>Teleostei</taxon>
        <taxon>Neoteleostei</taxon>
        <taxon>Acanthomorphata</taxon>
        <taxon>Zeiogadaria</taxon>
        <taxon>Gadariae</taxon>
        <taxon>Gadiformes</taxon>
        <taxon>Gadoidei</taxon>
        <taxon>Gadidae</taxon>
        <taxon>Gadus</taxon>
    </lineage>
</organism>
<keyword evidence="3 11" id="KW-0812">Transmembrane</keyword>
<dbReference type="InterPro" id="IPR006586">
    <property type="entry name" value="ADAM_Cys-rich"/>
</dbReference>
<sequence>AALSTCHGLCPVCCFHHVFFLTKTYTHGVMCVSQQFVQLRRSTTQTKNFAKAVVNMADAMYKEQLNTRIVLVAMETWSSENKMEVSADPLATLGNFMKYRRDSVREQSDVVHVFSGRTFESSRSGTAYTGGVCSQTRGGGINEYGNVGSMAVTLCQSLGQNIGMRWNNARSAAGDCRCPDAWLGCIMEDTGYYLPRKFSRCSMDEYSQFLLQGGGSCLFNNPNKLLDPPECGNGFVEPGEECDCGSQVVSVWLVIVWSCLCVKALDEGAVCREAVNDCDIPETCTGDSSQCPHNVHKLDGYMCDSSQGRCYAGRCRTRDAQCRGLWGYNSADRFCYEKLNAEGTEKGNCGPGTDGEGWLQCNKPDVLCGFLFCANLTVNGGHALLEDGSDLGYVEAGTPCGPNMMCLEHRCLPLSAFNLSSCAGSSHGLTCSHHGTCSNEVKCICERDYTGKDCSVFDPIPEPTAAAGLEKKGPSGTNIIIGSIAGAILLAAIVLGGTGWGFNM</sequence>
<dbReference type="PANTHER" id="PTHR11905">
    <property type="entry name" value="ADAM A DISINTEGRIN AND METALLOPROTEASE DOMAIN"/>
    <property type="match status" value="1"/>
</dbReference>
<dbReference type="SUPFAM" id="SSF55486">
    <property type="entry name" value="Metalloproteases ('zincins'), catalytic domain"/>
    <property type="match status" value="1"/>
</dbReference>
<dbReference type="Ensembl" id="ENSGMOT00000050389.1">
    <property type="protein sequence ID" value="ENSGMOP00000055699.1"/>
    <property type="gene ID" value="ENSGMOG00000034474.1"/>
</dbReference>
<evidence type="ECO:0000256" key="7">
    <source>
        <dbReference type="ARBA" id="ARBA00023157"/>
    </source>
</evidence>
<evidence type="ECO:0000256" key="8">
    <source>
        <dbReference type="ARBA" id="ARBA00023180"/>
    </source>
</evidence>
<dbReference type="Gene3D" id="2.10.25.10">
    <property type="entry name" value="Laminin"/>
    <property type="match status" value="1"/>
</dbReference>
<dbReference type="GO" id="GO:0006508">
    <property type="term" value="P:proteolysis"/>
    <property type="evidence" value="ECO:0007669"/>
    <property type="project" value="InterPro"/>
</dbReference>
<dbReference type="SUPFAM" id="SSF57552">
    <property type="entry name" value="Blood coagulation inhibitor (disintegrin)"/>
    <property type="match status" value="1"/>
</dbReference>
<evidence type="ECO:0000256" key="3">
    <source>
        <dbReference type="ARBA" id="ARBA00022692"/>
    </source>
</evidence>
<dbReference type="CDD" id="cd04269">
    <property type="entry name" value="ZnMc_adamalysin_II_like"/>
    <property type="match status" value="1"/>
</dbReference>
<feature type="domain" description="Disintegrin" evidence="13">
    <location>
        <begin position="228"/>
        <end position="299"/>
    </location>
</feature>
<evidence type="ECO:0000256" key="6">
    <source>
        <dbReference type="ARBA" id="ARBA00023136"/>
    </source>
</evidence>
<dbReference type="SMART" id="SM00050">
    <property type="entry name" value="DISIN"/>
    <property type="match status" value="1"/>
</dbReference>
<keyword evidence="8" id="KW-0325">Glycoprotein</keyword>
<dbReference type="InterPro" id="IPR034027">
    <property type="entry name" value="Reprolysin_adamalysin"/>
</dbReference>
<evidence type="ECO:0000256" key="5">
    <source>
        <dbReference type="ARBA" id="ARBA00022989"/>
    </source>
</evidence>
<dbReference type="GO" id="GO:0004222">
    <property type="term" value="F:metalloendopeptidase activity"/>
    <property type="evidence" value="ECO:0007669"/>
    <property type="project" value="InterPro"/>
</dbReference>
<evidence type="ECO:0000256" key="2">
    <source>
        <dbReference type="ARBA" id="ARBA00022536"/>
    </source>
</evidence>
<protein>
    <recommendedName>
        <fullName evidence="17">ADAM metallopeptidase domain 11</fullName>
    </recommendedName>
</protein>
<dbReference type="PANTHER" id="PTHR11905:SF114">
    <property type="entry name" value="DISINTEGRIN AND METALLOPROTEINASE DOMAIN-CONTAINING PROTEIN 11"/>
    <property type="match status" value="1"/>
</dbReference>
<evidence type="ECO:0000256" key="10">
    <source>
        <dbReference type="PROSITE-ProRule" id="PRU00076"/>
    </source>
</evidence>
<evidence type="ECO:0008006" key="17">
    <source>
        <dbReference type="Google" id="ProtNLM"/>
    </source>
</evidence>
<dbReference type="AlphaFoldDB" id="A0A8C5C2S1"/>
<dbReference type="PROSITE" id="PS50214">
    <property type="entry name" value="DISINTEGRIN_2"/>
    <property type="match status" value="1"/>
</dbReference>
<feature type="transmembrane region" description="Helical" evidence="11">
    <location>
        <begin position="479"/>
        <end position="502"/>
    </location>
</feature>
<comment type="subcellular location">
    <subcellularLocation>
        <location evidence="1">Membrane</location>
        <topology evidence="1">Single-pass type I membrane protein</topology>
    </subcellularLocation>
</comment>
<keyword evidence="7 10" id="KW-1015">Disulfide bond</keyword>
<evidence type="ECO:0000259" key="13">
    <source>
        <dbReference type="PROSITE" id="PS50214"/>
    </source>
</evidence>
<dbReference type="Pfam" id="PF07974">
    <property type="entry name" value="EGF_2"/>
    <property type="match status" value="1"/>
</dbReference>
<dbReference type="InterPro" id="IPR001590">
    <property type="entry name" value="Peptidase_M12B"/>
</dbReference>
<keyword evidence="5 11" id="KW-1133">Transmembrane helix</keyword>
<evidence type="ECO:0000313" key="15">
    <source>
        <dbReference type="Ensembl" id="ENSGMOP00000055699.1"/>
    </source>
</evidence>
<accession>A0A8C5C2S1</accession>
<dbReference type="Gene3D" id="4.10.70.10">
    <property type="entry name" value="Disintegrin domain"/>
    <property type="match status" value="1"/>
</dbReference>
<proteinExistence type="predicted"/>
<dbReference type="FunFam" id="3.40.390.10:FF:000014">
    <property type="entry name" value="disintegrin and metalloproteinase domain-containing protein 11"/>
    <property type="match status" value="1"/>
</dbReference>
<dbReference type="InterPro" id="IPR036436">
    <property type="entry name" value="Disintegrin_dom_sf"/>
</dbReference>
<dbReference type="Proteomes" id="UP000694546">
    <property type="component" value="Chromosome 2"/>
</dbReference>
<dbReference type="PROSITE" id="PS00022">
    <property type="entry name" value="EGF_1"/>
    <property type="match status" value="1"/>
</dbReference>
<keyword evidence="4" id="KW-0732">Signal</keyword>
<evidence type="ECO:0000256" key="11">
    <source>
        <dbReference type="SAM" id="Phobius"/>
    </source>
</evidence>
<dbReference type="GeneTree" id="ENSGT00940000159790"/>
<dbReference type="Pfam" id="PF01421">
    <property type="entry name" value="Reprolysin"/>
    <property type="match status" value="1"/>
</dbReference>
<keyword evidence="2 10" id="KW-0245">EGF-like domain</keyword>
<evidence type="ECO:0000256" key="9">
    <source>
        <dbReference type="PROSITE-ProRule" id="PRU00068"/>
    </source>
</evidence>
<dbReference type="Pfam" id="PF08516">
    <property type="entry name" value="ADAM_CR"/>
    <property type="match status" value="1"/>
</dbReference>
<dbReference type="InterPro" id="IPR013111">
    <property type="entry name" value="EGF_extracell"/>
</dbReference>
<feature type="domain" description="Peptidase M12B" evidence="14">
    <location>
        <begin position="23"/>
        <end position="222"/>
    </location>
</feature>
<dbReference type="SMART" id="SM00608">
    <property type="entry name" value="ACR"/>
    <property type="match status" value="1"/>
</dbReference>
<dbReference type="PROSITE" id="PS50215">
    <property type="entry name" value="ADAM_MEPRO"/>
    <property type="match status" value="1"/>
</dbReference>
<evidence type="ECO:0000256" key="1">
    <source>
        <dbReference type="ARBA" id="ARBA00004479"/>
    </source>
</evidence>
<keyword evidence="16" id="KW-1185">Reference proteome</keyword>
<feature type="domain" description="EGF-like" evidence="12">
    <location>
        <begin position="418"/>
        <end position="455"/>
    </location>
</feature>
<name>A0A8C5C2S1_GADMO</name>
<dbReference type="PROSITE" id="PS50026">
    <property type="entry name" value="EGF_3"/>
    <property type="match status" value="1"/>
</dbReference>
<feature type="disulfide bond" evidence="10">
    <location>
        <begin position="445"/>
        <end position="454"/>
    </location>
</feature>
<comment type="caution">
    <text evidence="10">Lacks conserved residue(s) required for the propagation of feature annotation.</text>
</comment>
<reference evidence="15" key="2">
    <citation type="submission" date="2025-09" db="UniProtKB">
        <authorList>
            <consortium name="Ensembl"/>
        </authorList>
    </citation>
    <scope>IDENTIFICATION</scope>
</reference>
<evidence type="ECO:0000313" key="16">
    <source>
        <dbReference type="Proteomes" id="UP000694546"/>
    </source>
</evidence>
<dbReference type="Gene3D" id="3.40.390.10">
    <property type="entry name" value="Collagenase (Catalytic Domain)"/>
    <property type="match status" value="1"/>
</dbReference>
<dbReference type="InterPro" id="IPR024079">
    <property type="entry name" value="MetalloPept_cat_dom_sf"/>
</dbReference>
<dbReference type="InterPro" id="IPR000742">
    <property type="entry name" value="EGF"/>
</dbReference>
<evidence type="ECO:0000256" key="4">
    <source>
        <dbReference type="ARBA" id="ARBA00022729"/>
    </source>
</evidence>
<feature type="disulfide bond" evidence="9">
    <location>
        <begin position="271"/>
        <end position="291"/>
    </location>
</feature>
<dbReference type="GO" id="GO:0016020">
    <property type="term" value="C:membrane"/>
    <property type="evidence" value="ECO:0007669"/>
    <property type="project" value="UniProtKB-SubCell"/>
</dbReference>
<evidence type="ECO:0000259" key="12">
    <source>
        <dbReference type="PROSITE" id="PS50026"/>
    </source>
</evidence>
<keyword evidence="6 11" id="KW-0472">Membrane</keyword>
<evidence type="ECO:0000259" key="14">
    <source>
        <dbReference type="PROSITE" id="PS50215"/>
    </source>
</evidence>